<protein>
    <submittedName>
        <fullName evidence="1">Uncharacterized protein</fullName>
    </submittedName>
</protein>
<comment type="caution">
    <text evidence="1">The sequence shown here is derived from an EMBL/GenBank/DDBJ whole genome shotgun (WGS) entry which is preliminary data.</text>
</comment>
<proteinExistence type="predicted"/>
<gene>
    <name evidence="1" type="ORF">EDS130_LOCUS36599</name>
</gene>
<evidence type="ECO:0000313" key="1">
    <source>
        <dbReference type="EMBL" id="CAF1409272.1"/>
    </source>
</evidence>
<dbReference type="AlphaFoldDB" id="A0A815LFJ8"/>
<dbReference type="EMBL" id="CAJNOJ010000343">
    <property type="protein sequence ID" value="CAF1409272.1"/>
    <property type="molecule type" value="Genomic_DNA"/>
</dbReference>
<name>A0A815LFJ8_ADIRI</name>
<evidence type="ECO:0000313" key="2">
    <source>
        <dbReference type="Proteomes" id="UP000663852"/>
    </source>
</evidence>
<organism evidence="1 2">
    <name type="scientific">Adineta ricciae</name>
    <name type="common">Rotifer</name>
    <dbReference type="NCBI Taxonomy" id="249248"/>
    <lineage>
        <taxon>Eukaryota</taxon>
        <taxon>Metazoa</taxon>
        <taxon>Spiralia</taxon>
        <taxon>Gnathifera</taxon>
        <taxon>Rotifera</taxon>
        <taxon>Eurotatoria</taxon>
        <taxon>Bdelloidea</taxon>
        <taxon>Adinetida</taxon>
        <taxon>Adinetidae</taxon>
        <taxon>Adineta</taxon>
    </lineage>
</organism>
<reference evidence="1" key="1">
    <citation type="submission" date="2021-02" db="EMBL/GenBank/DDBJ databases">
        <authorList>
            <person name="Nowell W R."/>
        </authorList>
    </citation>
    <scope>NUCLEOTIDE SEQUENCE</scope>
</reference>
<dbReference type="Proteomes" id="UP000663852">
    <property type="component" value="Unassembled WGS sequence"/>
</dbReference>
<sequence length="146" mass="16982">MFISTPKVILVETCSNESMSSFYSKLNVHEDLQTFHDINLCIDYIKSHSSETIILVVSASLALKLVPEVYGLSSISMILMFCTSIDNDTKWTKEFSDKLLMFDEEDDLLERLWLQIEEYFRKQAKQFSEQADQYKQRAKKLEQSCG</sequence>
<accession>A0A815LFJ8</accession>